<reference evidence="2" key="1">
    <citation type="journal article" date="2017" name="Nat. Ecol. Evol.">
        <title>Genome expansion and lineage-specific genetic innovations in the forest pathogenic fungi Armillaria.</title>
        <authorList>
            <person name="Sipos G."/>
            <person name="Prasanna A.N."/>
            <person name="Walter M.C."/>
            <person name="O'Connor E."/>
            <person name="Balint B."/>
            <person name="Krizsan K."/>
            <person name="Kiss B."/>
            <person name="Hess J."/>
            <person name="Varga T."/>
            <person name="Slot J."/>
            <person name="Riley R."/>
            <person name="Boka B."/>
            <person name="Rigling D."/>
            <person name="Barry K."/>
            <person name="Lee J."/>
            <person name="Mihaltcheva S."/>
            <person name="LaButti K."/>
            <person name="Lipzen A."/>
            <person name="Waldron R."/>
            <person name="Moloney N.M."/>
            <person name="Sperisen C."/>
            <person name="Kredics L."/>
            <person name="Vagvoelgyi C."/>
            <person name="Patrignani A."/>
            <person name="Fitzpatrick D."/>
            <person name="Nagy I."/>
            <person name="Doyle S."/>
            <person name="Anderson J.B."/>
            <person name="Grigoriev I.V."/>
            <person name="Gueldener U."/>
            <person name="Muensterkoetter M."/>
            <person name="Nagy L.G."/>
        </authorList>
    </citation>
    <scope>NUCLEOTIDE SEQUENCE [LARGE SCALE GENOMIC DNA]</scope>
    <source>
        <strain evidence="2">Ar21-2</strain>
    </source>
</reference>
<dbReference type="EMBL" id="KZ293685">
    <property type="protein sequence ID" value="PBK86209.1"/>
    <property type="molecule type" value="Genomic_DNA"/>
</dbReference>
<keyword evidence="2" id="KW-1185">Reference proteome</keyword>
<dbReference type="AlphaFoldDB" id="A0A2H3CT21"/>
<dbReference type="InParanoid" id="A0A2H3CT21"/>
<proteinExistence type="predicted"/>
<evidence type="ECO:0000313" key="2">
    <source>
        <dbReference type="Proteomes" id="UP000217790"/>
    </source>
</evidence>
<dbReference type="Proteomes" id="UP000217790">
    <property type="component" value="Unassembled WGS sequence"/>
</dbReference>
<gene>
    <name evidence="1" type="ORF">ARMGADRAFT_538563</name>
</gene>
<evidence type="ECO:0000313" key="1">
    <source>
        <dbReference type="EMBL" id="PBK86209.1"/>
    </source>
</evidence>
<accession>A0A2H3CT21</accession>
<protein>
    <submittedName>
        <fullName evidence="1">Uncharacterized protein</fullName>
    </submittedName>
</protein>
<sequence length="97" mass="10939">MGYAPSPYDDSRRLSLKPSMYKSLRRRYHPYSRPDSVLLKPQSPLSPSNEIAHGDIIKEVVEAVDGPGCRWKKLLAALVALAIFLRIIENLCRCDAI</sequence>
<name>A0A2H3CT21_ARMGA</name>
<organism evidence="1 2">
    <name type="scientific">Armillaria gallica</name>
    <name type="common">Bulbous honey fungus</name>
    <name type="synonym">Armillaria bulbosa</name>
    <dbReference type="NCBI Taxonomy" id="47427"/>
    <lineage>
        <taxon>Eukaryota</taxon>
        <taxon>Fungi</taxon>
        <taxon>Dikarya</taxon>
        <taxon>Basidiomycota</taxon>
        <taxon>Agaricomycotina</taxon>
        <taxon>Agaricomycetes</taxon>
        <taxon>Agaricomycetidae</taxon>
        <taxon>Agaricales</taxon>
        <taxon>Marasmiineae</taxon>
        <taxon>Physalacriaceae</taxon>
        <taxon>Armillaria</taxon>
    </lineage>
</organism>